<dbReference type="EMBL" id="GBRH01255488">
    <property type="protein sequence ID" value="JAD42407.1"/>
    <property type="molecule type" value="Transcribed_RNA"/>
</dbReference>
<sequence>MVHRFVQIQAFDCSLVAGSSVFVVKLEWGILFFCSLELWNLLAIGF</sequence>
<proteinExistence type="predicted"/>
<reference evidence="1" key="2">
    <citation type="journal article" date="2015" name="Data Brief">
        <title>Shoot transcriptome of the giant reed, Arundo donax.</title>
        <authorList>
            <person name="Barrero R.A."/>
            <person name="Guerrero F.D."/>
            <person name="Moolhuijzen P."/>
            <person name="Goolsby J.A."/>
            <person name="Tidwell J."/>
            <person name="Bellgard S.E."/>
            <person name="Bellgard M.I."/>
        </authorList>
    </citation>
    <scope>NUCLEOTIDE SEQUENCE</scope>
    <source>
        <tissue evidence="1">Shoot tissue taken approximately 20 cm above the soil surface</tissue>
    </source>
</reference>
<name>A0A0A9A5U1_ARUDO</name>
<evidence type="ECO:0000313" key="1">
    <source>
        <dbReference type="EMBL" id="JAD42407.1"/>
    </source>
</evidence>
<protein>
    <submittedName>
        <fullName evidence="1">Uncharacterized protein</fullName>
    </submittedName>
</protein>
<accession>A0A0A9A5U1</accession>
<reference evidence="1" key="1">
    <citation type="submission" date="2014-09" db="EMBL/GenBank/DDBJ databases">
        <authorList>
            <person name="Magalhaes I.L.F."/>
            <person name="Oliveira U."/>
            <person name="Santos F.R."/>
            <person name="Vidigal T.H.D.A."/>
            <person name="Brescovit A.D."/>
            <person name="Santos A.J."/>
        </authorList>
    </citation>
    <scope>NUCLEOTIDE SEQUENCE</scope>
    <source>
        <tissue evidence="1">Shoot tissue taken approximately 20 cm above the soil surface</tissue>
    </source>
</reference>
<organism evidence="1">
    <name type="scientific">Arundo donax</name>
    <name type="common">Giant reed</name>
    <name type="synonym">Donax arundinaceus</name>
    <dbReference type="NCBI Taxonomy" id="35708"/>
    <lineage>
        <taxon>Eukaryota</taxon>
        <taxon>Viridiplantae</taxon>
        <taxon>Streptophyta</taxon>
        <taxon>Embryophyta</taxon>
        <taxon>Tracheophyta</taxon>
        <taxon>Spermatophyta</taxon>
        <taxon>Magnoliopsida</taxon>
        <taxon>Liliopsida</taxon>
        <taxon>Poales</taxon>
        <taxon>Poaceae</taxon>
        <taxon>PACMAD clade</taxon>
        <taxon>Arundinoideae</taxon>
        <taxon>Arundineae</taxon>
        <taxon>Arundo</taxon>
    </lineage>
</organism>
<dbReference type="AlphaFoldDB" id="A0A0A9A5U1"/>